<evidence type="ECO:0000256" key="1">
    <source>
        <dbReference type="ARBA" id="ARBA00023015"/>
    </source>
</evidence>
<evidence type="ECO:0000259" key="4">
    <source>
        <dbReference type="Pfam" id="PF13377"/>
    </source>
</evidence>
<sequence>MPRLDSYATSRTLAGIDETLRKLGYQLIISCTGQKDEREIESIENLVNQRVSGMILIAGKITDKHKKALGGSNIPVILLGQKNENFYCILHDDEDAGYQVGEYIISKGHRNICYIDVDKEGVSAWSRRRMGFEKCMKENYIDSVSFFKSDSTIEDAIEVVGKIVSTQKPTIIVCATDSIAIGVMKGLTKMEISIPKEISVTGIGDYEIAGMITPSLTTIHYPYKSCGKLLAENIVNLIIGNNTNKETIIPVKLIERESVDKL</sequence>
<dbReference type="EMBL" id="AP024849">
    <property type="protein sequence ID" value="BCZ45533.1"/>
    <property type="molecule type" value="Genomic_DNA"/>
</dbReference>
<dbReference type="InterPro" id="IPR046335">
    <property type="entry name" value="LacI/GalR-like_sensor"/>
</dbReference>
<dbReference type="Gene3D" id="3.40.50.2300">
    <property type="match status" value="2"/>
</dbReference>
<feature type="domain" description="Transcriptional regulator LacI/GalR-like sensor" evidence="4">
    <location>
        <begin position="103"/>
        <end position="259"/>
    </location>
</feature>
<evidence type="ECO:0000256" key="2">
    <source>
        <dbReference type="ARBA" id="ARBA00023125"/>
    </source>
</evidence>
<proteinExistence type="predicted"/>
<dbReference type="Proteomes" id="UP000824633">
    <property type="component" value="Chromosome"/>
</dbReference>
<protein>
    <submittedName>
        <fullName evidence="5">LacI family transcriptional regulator</fullName>
    </submittedName>
</protein>
<name>A0ABM7T0V3_9CLOT</name>
<dbReference type="PANTHER" id="PTHR30146">
    <property type="entry name" value="LACI-RELATED TRANSCRIPTIONAL REPRESSOR"/>
    <property type="match status" value="1"/>
</dbReference>
<keyword evidence="1" id="KW-0805">Transcription regulation</keyword>
<gene>
    <name evidence="5" type="primary">scrR_1</name>
    <name evidence="5" type="ORF">psyc5s11_16000</name>
</gene>
<evidence type="ECO:0000313" key="6">
    <source>
        <dbReference type="Proteomes" id="UP000824633"/>
    </source>
</evidence>
<dbReference type="SUPFAM" id="SSF53822">
    <property type="entry name" value="Periplasmic binding protein-like I"/>
    <property type="match status" value="1"/>
</dbReference>
<evidence type="ECO:0000313" key="5">
    <source>
        <dbReference type="EMBL" id="BCZ45533.1"/>
    </source>
</evidence>
<keyword evidence="2" id="KW-0238">DNA-binding</keyword>
<evidence type="ECO:0000256" key="3">
    <source>
        <dbReference type="ARBA" id="ARBA00023163"/>
    </source>
</evidence>
<accession>A0ABM7T0V3</accession>
<dbReference type="Pfam" id="PF13377">
    <property type="entry name" value="Peripla_BP_3"/>
    <property type="match status" value="1"/>
</dbReference>
<keyword evidence="3" id="KW-0804">Transcription</keyword>
<dbReference type="CDD" id="cd01542">
    <property type="entry name" value="PBP1_TreR-like"/>
    <property type="match status" value="1"/>
</dbReference>
<dbReference type="InterPro" id="IPR028082">
    <property type="entry name" value="Peripla_BP_I"/>
</dbReference>
<organism evidence="5 6">
    <name type="scientific">Clostridium gelidum</name>
    <dbReference type="NCBI Taxonomy" id="704125"/>
    <lineage>
        <taxon>Bacteria</taxon>
        <taxon>Bacillati</taxon>
        <taxon>Bacillota</taxon>
        <taxon>Clostridia</taxon>
        <taxon>Eubacteriales</taxon>
        <taxon>Clostridiaceae</taxon>
        <taxon>Clostridium</taxon>
    </lineage>
</organism>
<dbReference type="PANTHER" id="PTHR30146:SF154">
    <property type="entry name" value="TRANSCRIPTION REGULATOR, MEMBER OF GALR FAMILY"/>
    <property type="match status" value="1"/>
</dbReference>
<reference evidence="6" key="1">
    <citation type="submission" date="2021-07" db="EMBL/GenBank/DDBJ databases">
        <title>Complete genome sequencing of a Clostridium isolate.</title>
        <authorList>
            <person name="Ueki A."/>
            <person name="Tonouchi A."/>
        </authorList>
    </citation>
    <scope>NUCLEOTIDE SEQUENCE [LARGE SCALE GENOMIC DNA]</scope>
    <source>
        <strain evidence="6">C5S11</strain>
    </source>
</reference>
<keyword evidence="6" id="KW-1185">Reference proteome</keyword>